<dbReference type="Proteomes" id="UP000649617">
    <property type="component" value="Unassembled WGS sequence"/>
</dbReference>
<evidence type="ECO:0000313" key="1">
    <source>
        <dbReference type="EMBL" id="CAE7232714.1"/>
    </source>
</evidence>
<gene>
    <name evidence="1" type="ORF">SPIL2461_LOCUS3624</name>
</gene>
<organism evidence="1 2">
    <name type="scientific">Symbiodinium pilosum</name>
    <name type="common">Dinoflagellate</name>
    <dbReference type="NCBI Taxonomy" id="2952"/>
    <lineage>
        <taxon>Eukaryota</taxon>
        <taxon>Sar</taxon>
        <taxon>Alveolata</taxon>
        <taxon>Dinophyceae</taxon>
        <taxon>Suessiales</taxon>
        <taxon>Symbiodiniaceae</taxon>
        <taxon>Symbiodinium</taxon>
    </lineage>
</organism>
<dbReference type="AlphaFoldDB" id="A0A812KYV5"/>
<keyword evidence="2" id="KW-1185">Reference proteome</keyword>
<protein>
    <recommendedName>
        <fullName evidence="3">C3H1-type domain-containing protein</fullName>
    </recommendedName>
</protein>
<dbReference type="EMBL" id="CAJNIZ010004446">
    <property type="protein sequence ID" value="CAE7232714.1"/>
    <property type="molecule type" value="Genomic_DNA"/>
</dbReference>
<sequence length="52" mass="6097">EHCAGTCRPCIFFHRMDDGCRMGNACSHCHFCSPIEAKTRRNRICRERKKRA</sequence>
<evidence type="ECO:0008006" key="3">
    <source>
        <dbReference type="Google" id="ProtNLM"/>
    </source>
</evidence>
<accession>A0A812KYV5</accession>
<comment type="caution">
    <text evidence="1">The sequence shown here is derived from an EMBL/GenBank/DDBJ whole genome shotgun (WGS) entry which is preliminary data.</text>
</comment>
<name>A0A812KYV5_SYMPI</name>
<evidence type="ECO:0000313" key="2">
    <source>
        <dbReference type="Proteomes" id="UP000649617"/>
    </source>
</evidence>
<dbReference type="OrthoDB" id="406987at2759"/>
<proteinExistence type="predicted"/>
<feature type="non-terminal residue" evidence="1">
    <location>
        <position position="1"/>
    </location>
</feature>
<reference evidence="1" key="1">
    <citation type="submission" date="2021-02" db="EMBL/GenBank/DDBJ databases">
        <authorList>
            <person name="Dougan E. K."/>
            <person name="Rhodes N."/>
            <person name="Thang M."/>
            <person name="Chan C."/>
        </authorList>
    </citation>
    <scope>NUCLEOTIDE SEQUENCE</scope>
</reference>